<comment type="similarity">
    <text evidence="1">Belongs to the LysR transcriptional regulatory family.</text>
</comment>
<organism evidence="6 7">
    <name type="scientific">Acidimangrovimonas pyrenivorans</name>
    <dbReference type="NCBI Taxonomy" id="2030798"/>
    <lineage>
        <taxon>Bacteria</taxon>
        <taxon>Pseudomonadati</taxon>
        <taxon>Pseudomonadota</taxon>
        <taxon>Alphaproteobacteria</taxon>
        <taxon>Rhodobacterales</taxon>
        <taxon>Paracoccaceae</taxon>
        <taxon>Acidimangrovimonas</taxon>
    </lineage>
</organism>
<protein>
    <submittedName>
        <fullName evidence="6">LysR substrate-binding domain-containing protein</fullName>
    </submittedName>
</protein>
<keyword evidence="7" id="KW-1185">Reference proteome</keyword>
<dbReference type="RefSeq" id="WP_377833958.1">
    <property type="nucleotide sequence ID" value="NZ_JBHRSK010000011.1"/>
</dbReference>
<keyword evidence="2" id="KW-0805">Transcription regulation</keyword>
<evidence type="ECO:0000256" key="2">
    <source>
        <dbReference type="ARBA" id="ARBA00023015"/>
    </source>
</evidence>
<evidence type="ECO:0000313" key="6">
    <source>
        <dbReference type="EMBL" id="MFC2969248.1"/>
    </source>
</evidence>
<name>A0ABV7AIL5_9RHOB</name>
<dbReference type="SUPFAM" id="SSF53850">
    <property type="entry name" value="Periplasmic binding protein-like II"/>
    <property type="match status" value="1"/>
</dbReference>
<proteinExistence type="inferred from homology"/>
<dbReference type="InterPro" id="IPR005119">
    <property type="entry name" value="LysR_subst-bd"/>
</dbReference>
<dbReference type="InterPro" id="IPR036390">
    <property type="entry name" value="WH_DNA-bd_sf"/>
</dbReference>
<dbReference type="EMBL" id="JBHRSK010000011">
    <property type="protein sequence ID" value="MFC2969248.1"/>
    <property type="molecule type" value="Genomic_DNA"/>
</dbReference>
<dbReference type="Gene3D" id="1.10.10.10">
    <property type="entry name" value="Winged helix-like DNA-binding domain superfamily/Winged helix DNA-binding domain"/>
    <property type="match status" value="1"/>
</dbReference>
<dbReference type="Proteomes" id="UP001595443">
    <property type="component" value="Unassembled WGS sequence"/>
</dbReference>
<gene>
    <name evidence="6" type="ORF">ACFOES_14175</name>
</gene>
<dbReference type="Pfam" id="PF00126">
    <property type="entry name" value="HTH_1"/>
    <property type="match status" value="1"/>
</dbReference>
<dbReference type="InterPro" id="IPR058163">
    <property type="entry name" value="LysR-type_TF_proteobact-type"/>
</dbReference>
<evidence type="ECO:0000259" key="5">
    <source>
        <dbReference type="PROSITE" id="PS50931"/>
    </source>
</evidence>
<sequence length="296" mass="32422">MDRLSVMRAFCRIVERESFARAAEDLGVSPALLSREVKLLEDSLGCTLLSRTTRSMSLTGHGRLYYSEAQRVLAEIAALEDSVRAGAATPRGPLRINVPHSFGTTALSPLLPRFMAEFPEIALDLSFEDRVVDMIEGGYDLSIRIRPWLPDSNLTARAIAPVRQRLYASPAYLERHGTPETPDDLTGHAQISFQLSEDADSWTLTGPEGAARVPLRPKLRLGSSLVLRDLLIAGQGIGSLPDFIADAPEAEGLLQCVLPGHELARRHVYAVTANRLGADAKTLAFVEFLRAALRRE</sequence>
<dbReference type="InterPro" id="IPR000847">
    <property type="entry name" value="LysR_HTH_N"/>
</dbReference>
<evidence type="ECO:0000313" key="7">
    <source>
        <dbReference type="Proteomes" id="UP001595443"/>
    </source>
</evidence>
<dbReference type="PANTHER" id="PTHR30537:SF5">
    <property type="entry name" value="HTH-TYPE TRANSCRIPTIONAL ACTIVATOR TTDR-RELATED"/>
    <property type="match status" value="1"/>
</dbReference>
<dbReference type="PROSITE" id="PS50931">
    <property type="entry name" value="HTH_LYSR"/>
    <property type="match status" value="1"/>
</dbReference>
<accession>A0ABV7AIL5</accession>
<evidence type="ECO:0000256" key="4">
    <source>
        <dbReference type="ARBA" id="ARBA00023163"/>
    </source>
</evidence>
<dbReference type="CDD" id="cd08422">
    <property type="entry name" value="PBP2_CrgA_like"/>
    <property type="match status" value="1"/>
</dbReference>
<dbReference type="InterPro" id="IPR036388">
    <property type="entry name" value="WH-like_DNA-bd_sf"/>
</dbReference>
<feature type="domain" description="HTH lysR-type" evidence="5">
    <location>
        <begin position="1"/>
        <end position="59"/>
    </location>
</feature>
<keyword evidence="3" id="KW-0238">DNA-binding</keyword>
<evidence type="ECO:0000256" key="1">
    <source>
        <dbReference type="ARBA" id="ARBA00009437"/>
    </source>
</evidence>
<evidence type="ECO:0000256" key="3">
    <source>
        <dbReference type="ARBA" id="ARBA00023125"/>
    </source>
</evidence>
<keyword evidence="4" id="KW-0804">Transcription</keyword>
<dbReference type="PANTHER" id="PTHR30537">
    <property type="entry name" value="HTH-TYPE TRANSCRIPTIONAL REGULATOR"/>
    <property type="match status" value="1"/>
</dbReference>
<dbReference type="Gene3D" id="3.40.190.290">
    <property type="match status" value="1"/>
</dbReference>
<reference evidence="7" key="1">
    <citation type="journal article" date="2019" name="Int. J. Syst. Evol. Microbiol.">
        <title>The Global Catalogue of Microorganisms (GCM) 10K type strain sequencing project: providing services to taxonomists for standard genome sequencing and annotation.</title>
        <authorList>
            <consortium name="The Broad Institute Genomics Platform"/>
            <consortium name="The Broad Institute Genome Sequencing Center for Infectious Disease"/>
            <person name="Wu L."/>
            <person name="Ma J."/>
        </authorList>
    </citation>
    <scope>NUCLEOTIDE SEQUENCE [LARGE SCALE GENOMIC DNA]</scope>
    <source>
        <strain evidence="7">KCTC 62192</strain>
    </source>
</reference>
<dbReference type="SUPFAM" id="SSF46785">
    <property type="entry name" value="Winged helix' DNA-binding domain"/>
    <property type="match status" value="1"/>
</dbReference>
<comment type="caution">
    <text evidence="6">The sequence shown here is derived from an EMBL/GenBank/DDBJ whole genome shotgun (WGS) entry which is preliminary data.</text>
</comment>
<dbReference type="Pfam" id="PF03466">
    <property type="entry name" value="LysR_substrate"/>
    <property type="match status" value="1"/>
</dbReference>